<dbReference type="Pfam" id="PF02518">
    <property type="entry name" value="HATPase_c"/>
    <property type="match status" value="1"/>
</dbReference>
<dbReference type="SMART" id="SM00387">
    <property type="entry name" value="HATPase_c"/>
    <property type="match status" value="1"/>
</dbReference>
<dbReference type="PANTHER" id="PTHR42878:SF15">
    <property type="entry name" value="BACTERIOPHYTOCHROME"/>
    <property type="match status" value="1"/>
</dbReference>
<feature type="coiled-coil region" evidence="6">
    <location>
        <begin position="214"/>
        <end position="245"/>
    </location>
</feature>
<protein>
    <recommendedName>
        <fullName evidence="2">histidine kinase</fullName>
        <ecNumber evidence="2">2.7.13.3</ecNumber>
    </recommendedName>
</protein>
<dbReference type="RefSeq" id="WP_085126551.1">
    <property type="nucleotide sequence ID" value="NZ_FWZX01000042.1"/>
</dbReference>
<comment type="catalytic activity">
    <reaction evidence="1">
        <text>ATP + protein L-histidine = ADP + protein N-phospho-L-histidine.</text>
        <dbReference type="EC" id="2.7.13.3"/>
    </reaction>
</comment>
<dbReference type="PANTHER" id="PTHR42878">
    <property type="entry name" value="TWO-COMPONENT HISTIDINE KINASE"/>
    <property type="match status" value="1"/>
</dbReference>
<dbReference type="STRING" id="560819.SAMN05428998_14222"/>
<dbReference type="GO" id="GO:0007234">
    <property type="term" value="P:osmosensory signaling via phosphorelay pathway"/>
    <property type="evidence" value="ECO:0007669"/>
    <property type="project" value="TreeGrafter"/>
</dbReference>
<evidence type="ECO:0000313" key="9">
    <source>
        <dbReference type="EMBL" id="SMF80858.1"/>
    </source>
</evidence>
<dbReference type="InterPro" id="IPR007891">
    <property type="entry name" value="CHASE3"/>
</dbReference>
<sequence>MPISKSTYIGAAALLLLLGLAALLAIVATSLVLVARSQQQFAGVVTAREVRSAAADLLALVQDMETGQRGYLLTGDESYLAPYRQAVGQVARKAEALRRALRDFPDLEPVLGRLSSTLDAKLAELADTLQLYRSGAREQALAMVDTDRGNKLMEQLRGELQRVRESAEVRLDLAVDRQRASADLLRWVSILGAVAVILVVAGAVWLVLRYTRVLGRARQDVERLNAELEERVRDRTAELGRANEEIQRFAYIVTHDLRAPLVNIMGFTSELETSLATLQSYVARVVDADQCEEEDPATVEARIAIEEDLPESIGFIRSSTRKMDGLINAILKISRDGRRPLKPVRLDLRSVIETSVEAIQHQLKEHDGAVELDIRTGPIVSDRLSLEQIFGNLLDNAVKYRQPDRPLRLAVSSHEAPGRQIVVEIRDNGRGISPQDHERVFELFRRSGSQDQPGEGIGLAHVRALVRSLGGDITLASEFGAGTTFRIRLQRDLGQFLGSSRA</sequence>
<dbReference type="SUPFAM" id="SSF47384">
    <property type="entry name" value="Homodimeric domain of signal transducing histidine kinase"/>
    <property type="match status" value="1"/>
</dbReference>
<evidence type="ECO:0000256" key="3">
    <source>
        <dbReference type="ARBA" id="ARBA00022553"/>
    </source>
</evidence>
<accession>A0A1Y6CVF2</accession>
<keyword evidence="7" id="KW-1133">Transmembrane helix</keyword>
<dbReference type="Gene3D" id="3.30.565.10">
    <property type="entry name" value="Histidine kinase-like ATPase, C-terminal domain"/>
    <property type="match status" value="1"/>
</dbReference>
<dbReference type="CDD" id="cd19410">
    <property type="entry name" value="HK9-like_sensor"/>
    <property type="match status" value="1"/>
</dbReference>
<dbReference type="SMART" id="SM00388">
    <property type="entry name" value="HisKA"/>
    <property type="match status" value="1"/>
</dbReference>
<dbReference type="EMBL" id="FWZX01000042">
    <property type="protein sequence ID" value="SMF80858.1"/>
    <property type="molecule type" value="Genomic_DNA"/>
</dbReference>
<dbReference type="AlphaFoldDB" id="A0A1Y6CVF2"/>
<dbReference type="GO" id="GO:0000155">
    <property type="term" value="F:phosphorelay sensor kinase activity"/>
    <property type="evidence" value="ECO:0007669"/>
    <property type="project" value="InterPro"/>
</dbReference>
<dbReference type="InterPro" id="IPR036890">
    <property type="entry name" value="HATPase_C_sf"/>
</dbReference>
<dbReference type="InterPro" id="IPR003661">
    <property type="entry name" value="HisK_dim/P_dom"/>
</dbReference>
<evidence type="ECO:0000256" key="6">
    <source>
        <dbReference type="SAM" id="Coils"/>
    </source>
</evidence>
<keyword evidence="7" id="KW-0812">Transmembrane</keyword>
<dbReference type="PRINTS" id="PR00344">
    <property type="entry name" value="BCTRLSENSOR"/>
</dbReference>
<keyword evidence="5" id="KW-0418">Kinase</keyword>
<dbReference type="GO" id="GO:0000156">
    <property type="term" value="F:phosphorelay response regulator activity"/>
    <property type="evidence" value="ECO:0007669"/>
    <property type="project" value="TreeGrafter"/>
</dbReference>
<keyword evidence="10" id="KW-1185">Reference proteome</keyword>
<keyword evidence="3" id="KW-0597">Phosphoprotein</keyword>
<dbReference type="InterPro" id="IPR003594">
    <property type="entry name" value="HATPase_dom"/>
</dbReference>
<dbReference type="Pfam" id="PF05227">
    <property type="entry name" value="CHASE3"/>
    <property type="match status" value="1"/>
</dbReference>
<evidence type="ECO:0000256" key="1">
    <source>
        <dbReference type="ARBA" id="ARBA00000085"/>
    </source>
</evidence>
<dbReference type="InterPro" id="IPR005467">
    <property type="entry name" value="His_kinase_dom"/>
</dbReference>
<dbReference type="EC" id="2.7.13.3" evidence="2"/>
<dbReference type="SUPFAM" id="SSF55874">
    <property type="entry name" value="ATPase domain of HSP90 chaperone/DNA topoisomerase II/histidine kinase"/>
    <property type="match status" value="1"/>
</dbReference>
<keyword evidence="6" id="KW-0175">Coiled coil</keyword>
<keyword evidence="7" id="KW-0472">Membrane</keyword>
<organism evidence="9 10">
    <name type="scientific">Tistlia consotensis USBA 355</name>
    <dbReference type="NCBI Taxonomy" id="560819"/>
    <lineage>
        <taxon>Bacteria</taxon>
        <taxon>Pseudomonadati</taxon>
        <taxon>Pseudomonadota</taxon>
        <taxon>Alphaproteobacteria</taxon>
        <taxon>Rhodospirillales</taxon>
        <taxon>Rhodovibrionaceae</taxon>
        <taxon>Tistlia</taxon>
    </lineage>
</organism>
<evidence type="ECO:0000256" key="2">
    <source>
        <dbReference type="ARBA" id="ARBA00012438"/>
    </source>
</evidence>
<gene>
    <name evidence="9" type="ORF">SAMN05428998_14222</name>
</gene>
<dbReference type="Proteomes" id="UP000192917">
    <property type="component" value="Unassembled WGS sequence"/>
</dbReference>
<dbReference type="Gene3D" id="1.10.287.130">
    <property type="match status" value="1"/>
</dbReference>
<feature type="transmembrane region" description="Helical" evidence="7">
    <location>
        <begin position="184"/>
        <end position="208"/>
    </location>
</feature>
<evidence type="ECO:0000259" key="8">
    <source>
        <dbReference type="PROSITE" id="PS50109"/>
    </source>
</evidence>
<keyword evidence="4" id="KW-0808">Transferase</keyword>
<proteinExistence type="predicted"/>
<dbReference type="InterPro" id="IPR050351">
    <property type="entry name" value="BphY/WalK/GraS-like"/>
</dbReference>
<dbReference type="CDD" id="cd00082">
    <property type="entry name" value="HisKA"/>
    <property type="match status" value="1"/>
</dbReference>
<reference evidence="9 10" key="1">
    <citation type="submission" date="2017-04" db="EMBL/GenBank/DDBJ databases">
        <authorList>
            <person name="Afonso C.L."/>
            <person name="Miller P.J."/>
            <person name="Scott M.A."/>
            <person name="Spackman E."/>
            <person name="Goraichik I."/>
            <person name="Dimitrov K.M."/>
            <person name="Suarez D.L."/>
            <person name="Swayne D.E."/>
        </authorList>
    </citation>
    <scope>NUCLEOTIDE SEQUENCE [LARGE SCALE GENOMIC DNA]</scope>
    <source>
        <strain evidence="9 10">USBA 355</strain>
    </source>
</reference>
<name>A0A1Y6CVF2_9PROT</name>
<evidence type="ECO:0000256" key="5">
    <source>
        <dbReference type="ARBA" id="ARBA00022777"/>
    </source>
</evidence>
<evidence type="ECO:0000256" key="7">
    <source>
        <dbReference type="SAM" id="Phobius"/>
    </source>
</evidence>
<dbReference type="PROSITE" id="PS50109">
    <property type="entry name" value="HIS_KIN"/>
    <property type="match status" value="1"/>
</dbReference>
<dbReference type="GO" id="GO:0030295">
    <property type="term" value="F:protein kinase activator activity"/>
    <property type="evidence" value="ECO:0007669"/>
    <property type="project" value="TreeGrafter"/>
</dbReference>
<feature type="domain" description="Histidine kinase" evidence="8">
    <location>
        <begin position="252"/>
        <end position="493"/>
    </location>
</feature>
<dbReference type="InterPro" id="IPR004358">
    <property type="entry name" value="Sig_transdc_His_kin-like_C"/>
</dbReference>
<evidence type="ECO:0000313" key="10">
    <source>
        <dbReference type="Proteomes" id="UP000192917"/>
    </source>
</evidence>
<dbReference type="InterPro" id="IPR036097">
    <property type="entry name" value="HisK_dim/P_sf"/>
</dbReference>
<evidence type="ECO:0000256" key="4">
    <source>
        <dbReference type="ARBA" id="ARBA00022679"/>
    </source>
</evidence>